<comment type="caution">
    <text evidence="3">The sequence shown here is derived from an EMBL/GenBank/DDBJ whole genome shotgun (WGS) entry which is preliminary data.</text>
</comment>
<evidence type="ECO:0000259" key="2">
    <source>
        <dbReference type="PROSITE" id="PS50192"/>
    </source>
</evidence>
<feature type="transmembrane region" description="Helical" evidence="1">
    <location>
        <begin position="83"/>
        <end position="103"/>
    </location>
</feature>
<protein>
    <recommendedName>
        <fullName evidence="2">t-SNARE coiled-coil homology domain-containing protein</fullName>
    </recommendedName>
</protein>
<gene>
    <name evidence="3" type="ORF">CJN711_LOCUS25318</name>
    <name evidence="4" type="ORF">KQP761_LOCUS31298</name>
    <name evidence="5" type="ORF">MBJ925_LOCUS614</name>
</gene>
<dbReference type="EMBL" id="CAJNOV010011828">
    <property type="protein sequence ID" value="CAF1464840.1"/>
    <property type="molecule type" value="Genomic_DNA"/>
</dbReference>
<evidence type="ECO:0000256" key="1">
    <source>
        <dbReference type="SAM" id="Phobius"/>
    </source>
</evidence>
<organism evidence="3 6">
    <name type="scientific">Rotaria magnacalcarata</name>
    <dbReference type="NCBI Taxonomy" id="392030"/>
    <lineage>
        <taxon>Eukaryota</taxon>
        <taxon>Metazoa</taxon>
        <taxon>Spiralia</taxon>
        <taxon>Gnathifera</taxon>
        <taxon>Rotifera</taxon>
        <taxon>Eurotatoria</taxon>
        <taxon>Bdelloidea</taxon>
        <taxon>Philodinida</taxon>
        <taxon>Philodinidae</taxon>
        <taxon>Rotaria</taxon>
    </lineage>
</organism>
<dbReference type="InterPro" id="IPR000727">
    <property type="entry name" value="T_SNARE_dom"/>
</dbReference>
<dbReference type="Proteomes" id="UP000663834">
    <property type="component" value="Unassembled WGS sequence"/>
</dbReference>
<feature type="domain" description="T-SNARE coiled-coil homology" evidence="2">
    <location>
        <begin position="23"/>
        <end position="75"/>
    </location>
</feature>
<dbReference type="EMBL" id="CAJNRE010000039">
    <property type="protein sequence ID" value="CAF1908584.1"/>
    <property type="molecule type" value="Genomic_DNA"/>
</dbReference>
<dbReference type="AlphaFoldDB" id="A0A815QL65"/>
<evidence type="ECO:0000313" key="4">
    <source>
        <dbReference type="EMBL" id="CAF1657535.1"/>
    </source>
</evidence>
<evidence type="ECO:0000313" key="6">
    <source>
        <dbReference type="Proteomes" id="UP000663855"/>
    </source>
</evidence>
<sequence>MIDGLFPNMYSRYTNDLYLKHRTEQLDSKVAELKEIVVKISDEMTCQNTDLPEYQKMFDHAISQIGQARRHITQLPQRYTWKIYLYLIFFSLFSFFFIIFFLVK</sequence>
<evidence type="ECO:0000313" key="3">
    <source>
        <dbReference type="EMBL" id="CAF1464840.1"/>
    </source>
</evidence>
<keyword evidence="1" id="KW-0812">Transmembrane</keyword>
<dbReference type="OrthoDB" id="10316025at2759"/>
<keyword evidence="1" id="KW-0472">Membrane</keyword>
<keyword evidence="1" id="KW-1133">Transmembrane helix</keyword>
<proteinExistence type="predicted"/>
<dbReference type="Gene3D" id="1.20.5.110">
    <property type="match status" value="1"/>
</dbReference>
<dbReference type="EMBL" id="CAJNOW010017432">
    <property type="protein sequence ID" value="CAF1657535.1"/>
    <property type="molecule type" value="Genomic_DNA"/>
</dbReference>
<dbReference type="Proteomes" id="UP000663855">
    <property type="component" value="Unassembled WGS sequence"/>
</dbReference>
<dbReference type="PROSITE" id="PS50192">
    <property type="entry name" value="T_SNARE"/>
    <property type="match status" value="1"/>
</dbReference>
<dbReference type="Proteomes" id="UP000663824">
    <property type="component" value="Unassembled WGS sequence"/>
</dbReference>
<name>A0A815QL65_9BILA</name>
<accession>A0A815QL65</accession>
<reference evidence="3" key="1">
    <citation type="submission" date="2021-02" db="EMBL/GenBank/DDBJ databases">
        <authorList>
            <person name="Nowell W R."/>
        </authorList>
    </citation>
    <scope>NUCLEOTIDE SEQUENCE</scope>
</reference>
<evidence type="ECO:0000313" key="5">
    <source>
        <dbReference type="EMBL" id="CAF1908584.1"/>
    </source>
</evidence>